<keyword evidence="1" id="KW-0812">Transmembrane</keyword>
<dbReference type="Proteomes" id="UP000028839">
    <property type="component" value="Unassembled WGS sequence"/>
</dbReference>
<feature type="transmembrane region" description="Helical" evidence="1">
    <location>
        <begin position="12"/>
        <end position="28"/>
    </location>
</feature>
<evidence type="ECO:0000256" key="1">
    <source>
        <dbReference type="SAM" id="Phobius"/>
    </source>
</evidence>
<proteinExistence type="predicted"/>
<keyword evidence="1" id="KW-1133">Transmembrane helix</keyword>
<feature type="transmembrane region" description="Helical" evidence="1">
    <location>
        <begin position="34"/>
        <end position="52"/>
    </location>
</feature>
<evidence type="ECO:0000313" key="2">
    <source>
        <dbReference type="EMBL" id="KFI17962.1"/>
    </source>
</evidence>
<sequence>KHDTTPKFRMALFAALGAGTSIGIVLALTNLVPLTLVVVIAISPLFIPGFIAKRMETELREHDEWYPPFIRHFGEIYTMVGSMGQALDAVL</sequence>
<accession>A0A0E2ZI64</accession>
<keyword evidence="1" id="KW-0472">Membrane</keyword>
<dbReference type="EMBL" id="JPGN01000207">
    <property type="protein sequence ID" value="KFI17962.1"/>
    <property type="molecule type" value="Genomic_DNA"/>
</dbReference>
<evidence type="ECO:0000313" key="3">
    <source>
        <dbReference type="Proteomes" id="UP000028839"/>
    </source>
</evidence>
<comment type="caution">
    <text evidence="2">The sequence shown here is derived from an EMBL/GenBank/DDBJ whole genome shotgun (WGS) entry which is preliminary data.</text>
</comment>
<feature type="non-terminal residue" evidence="2">
    <location>
        <position position="91"/>
    </location>
</feature>
<protein>
    <submittedName>
        <fullName evidence="2">Uncharacterized protein</fullName>
    </submittedName>
</protein>
<dbReference type="AlphaFoldDB" id="A0A0E2ZI64"/>
<reference evidence="2 3" key="1">
    <citation type="submission" date="2014-07" db="EMBL/GenBank/DDBJ databases">
        <title>Comparative analysis of Nitrosococcus oceani genome inventories of strains from Pacific and Atlantic gyres.</title>
        <authorList>
            <person name="Lim C.K."/>
            <person name="Wang L."/>
            <person name="Sayavedra-Soto L.A."/>
            <person name="Klotz M.G."/>
        </authorList>
    </citation>
    <scope>NUCLEOTIDE SEQUENCE [LARGE SCALE GENOMIC DNA]</scope>
    <source>
        <strain evidence="2 3">C-27</strain>
    </source>
</reference>
<feature type="non-terminal residue" evidence="2">
    <location>
        <position position="1"/>
    </location>
</feature>
<gene>
    <name evidence="2" type="ORF">IB75_17010</name>
</gene>
<organism evidence="2 3">
    <name type="scientific">Nitrosococcus oceani C-27</name>
    <dbReference type="NCBI Taxonomy" id="314279"/>
    <lineage>
        <taxon>Bacteria</taxon>
        <taxon>Pseudomonadati</taxon>
        <taxon>Pseudomonadota</taxon>
        <taxon>Gammaproteobacteria</taxon>
        <taxon>Chromatiales</taxon>
        <taxon>Chromatiaceae</taxon>
        <taxon>Nitrosococcus</taxon>
    </lineage>
</organism>
<name>A0A0E2ZI64_9GAMM</name>